<protein>
    <submittedName>
        <fullName evidence="2">Uncharacterized protein</fullName>
    </submittedName>
</protein>
<accession>X1NXK3</accession>
<comment type="caution">
    <text evidence="2">The sequence shown here is derived from an EMBL/GenBank/DDBJ whole genome shotgun (WGS) entry which is preliminary data.</text>
</comment>
<feature type="transmembrane region" description="Helical" evidence="1">
    <location>
        <begin position="21"/>
        <end position="38"/>
    </location>
</feature>
<evidence type="ECO:0000313" key="2">
    <source>
        <dbReference type="EMBL" id="GAI23399.1"/>
    </source>
</evidence>
<organism evidence="2">
    <name type="scientific">marine sediment metagenome</name>
    <dbReference type="NCBI Taxonomy" id="412755"/>
    <lineage>
        <taxon>unclassified sequences</taxon>
        <taxon>metagenomes</taxon>
        <taxon>ecological metagenomes</taxon>
    </lineage>
</organism>
<keyword evidence="1" id="KW-0472">Membrane</keyword>
<evidence type="ECO:0000256" key="1">
    <source>
        <dbReference type="SAM" id="Phobius"/>
    </source>
</evidence>
<proteinExistence type="predicted"/>
<reference evidence="2" key="1">
    <citation type="journal article" date="2014" name="Front. Microbiol.">
        <title>High frequency of phylogenetically diverse reductive dehalogenase-homologous genes in deep subseafloor sedimentary metagenomes.</title>
        <authorList>
            <person name="Kawai M."/>
            <person name="Futagami T."/>
            <person name="Toyoda A."/>
            <person name="Takaki Y."/>
            <person name="Nishi S."/>
            <person name="Hori S."/>
            <person name="Arai W."/>
            <person name="Tsubouchi T."/>
            <person name="Morono Y."/>
            <person name="Uchiyama I."/>
            <person name="Ito T."/>
            <person name="Fujiyama A."/>
            <person name="Inagaki F."/>
            <person name="Takami H."/>
        </authorList>
    </citation>
    <scope>NUCLEOTIDE SEQUENCE</scope>
    <source>
        <strain evidence="2">Expedition CK06-06</strain>
    </source>
</reference>
<keyword evidence="1" id="KW-1133">Transmembrane helix</keyword>
<name>X1NXK3_9ZZZZ</name>
<dbReference type="EMBL" id="BARV01013513">
    <property type="protein sequence ID" value="GAI23399.1"/>
    <property type="molecule type" value="Genomic_DNA"/>
</dbReference>
<keyword evidence="1" id="KW-0812">Transmembrane</keyword>
<gene>
    <name evidence="2" type="ORF">S06H3_24348</name>
</gene>
<sequence length="46" mass="5043">MSKRGQAKDSIVKAARGLWKVFPMIVGTVLLVSLASLIPKSFLFHT</sequence>
<dbReference type="AlphaFoldDB" id="X1NXK3"/>